<organism evidence="2 3">
    <name type="scientific">[Torrubiella] hemipterigena</name>
    <dbReference type="NCBI Taxonomy" id="1531966"/>
    <lineage>
        <taxon>Eukaryota</taxon>
        <taxon>Fungi</taxon>
        <taxon>Dikarya</taxon>
        <taxon>Ascomycota</taxon>
        <taxon>Pezizomycotina</taxon>
        <taxon>Sordariomycetes</taxon>
        <taxon>Hypocreomycetidae</taxon>
        <taxon>Hypocreales</taxon>
        <taxon>Clavicipitaceae</taxon>
        <taxon>Clavicipitaceae incertae sedis</taxon>
        <taxon>'Torrubiella' clade</taxon>
    </lineage>
</organism>
<sequence length="375" mass="42709">MTKTMNSLVLEAINQGVQIFGITPANIAGRGVGLVATRNLKSDEIIMVIPTEAIHSLHSISKNVAQTLPANMSLHGSLAADLALHHNGSVKWTKSVPEWSDFEATLPYLWPEQLQRLLPVEAKDILTKQYTMFERDWGMFKNAFVEISKQDYLYAWLIVNTRSFYYETSDTLRLPWHDRLSLLPAADLFNHADTGCSVSYSMESYTITTDRHYQKGDELYTSYGNHSNDFLLAEYGFLLKENRWDKLCLNDVILPKLNSRHKAELTENGHTGTLMLHDDSRKHDDIWVALRLLSSVDSQWQSYIDGEEDTEGTLAKAIASLPPLLGEYLDAIQGIKLEIQSLQVGTRRQKTLLTQRWDEIEAMVRRAIETAWFAM</sequence>
<feature type="domain" description="SET" evidence="1">
    <location>
        <begin position="15"/>
        <end position="224"/>
    </location>
</feature>
<reference evidence="2 3" key="1">
    <citation type="journal article" date="2015" name="Genome Announc.">
        <title>Draft Genome Sequence and Gene Annotation of the Entomopathogenic Fungus Verticillium hemipterigenum.</title>
        <authorList>
            <person name="Horn F."/>
            <person name="Habel A."/>
            <person name="Scharf D.H."/>
            <person name="Dworschak J."/>
            <person name="Brakhage A.A."/>
            <person name="Guthke R."/>
            <person name="Hertweck C."/>
            <person name="Linde J."/>
        </authorList>
    </citation>
    <scope>NUCLEOTIDE SEQUENCE [LARGE SCALE GENOMIC DNA]</scope>
</reference>
<dbReference type="Pfam" id="PF00856">
    <property type="entry name" value="SET"/>
    <property type="match status" value="1"/>
</dbReference>
<protein>
    <recommendedName>
        <fullName evidence="1">SET domain-containing protein</fullName>
    </recommendedName>
</protein>
<dbReference type="AlphaFoldDB" id="A0A0A1TE84"/>
<name>A0A0A1TE84_9HYPO</name>
<dbReference type="Gene3D" id="3.90.1410.10">
    <property type="entry name" value="set domain protein methyltransferase, domain 1"/>
    <property type="match status" value="1"/>
</dbReference>
<accession>A0A0A1TE84</accession>
<proteinExistence type="predicted"/>
<dbReference type="STRING" id="1531966.A0A0A1TE84"/>
<keyword evidence="3" id="KW-1185">Reference proteome</keyword>
<dbReference type="GO" id="GO:0016279">
    <property type="term" value="F:protein-lysine N-methyltransferase activity"/>
    <property type="evidence" value="ECO:0007669"/>
    <property type="project" value="UniProtKB-ARBA"/>
</dbReference>
<dbReference type="PROSITE" id="PS50280">
    <property type="entry name" value="SET"/>
    <property type="match status" value="1"/>
</dbReference>
<evidence type="ECO:0000259" key="1">
    <source>
        <dbReference type="PROSITE" id="PS50280"/>
    </source>
</evidence>
<dbReference type="Proteomes" id="UP000039046">
    <property type="component" value="Unassembled WGS sequence"/>
</dbReference>
<evidence type="ECO:0000313" key="2">
    <source>
        <dbReference type="EMBL" id="CEJ87482.1"/>
    </source>
</evidence>
<evidence type="ECO:0000313" key="3">
    <source>
        <dbReference type="Proteomes" id="UP000039046"/>
    </source>
</evidence>
<dbReference type="PANTHER" id="PTHR13271:SF137">
    <property type="entry name" value="SET DOMAIN-CONTAINING PROTEIN"/>
    <property type="match status" value="1"/>
</dbReference>
<gene>
    <name evidence="2" type="ORF">VHEMI04429</name>
</gene>
<dbReference type="PANTHER" id="PTHR13271">
    <property type="entry name" value="UNCHARACTERIZED PUTATIVE METHYLTRANSFERASE"/>
    <property type="match status" value="1"/>
</dbReference>
<dbReference type="OrthoDB" id="441812at2759"/>
<dbReference type="EMBL" id="CDHN01000002">
    <property type="protein sequence ID" value="CEJ87482.1"/>
    <property type="molecule type" value="Genomic_DNA"/>
</dbReference>
<dbReference type="InterPro" id="IPR050600">
    <property type="entry name" value="SETD3_SETD6_MTase"/>
</dbReference>
<dbReference type="SUPFAM" id="SSF82199">
    <property type="entry name" value="SET domain"/>
    <property type="match status" value="1"/>
</dbReference>
<dbReference type="InterPro" id="IPR001214">
    <property type="entry name" value="SET_dom"/>
</dbReference>
<dbReference type="InterPro" id="IPR046341">
    <property type="entry name" value="SET_dom_sf"/>
</dbReference>